<feature type="compositionally biased region" description="Polar residues" evidence="4">
    <location>
        <begin position="1"/>
        <end position="25"/>
    </location>
</feature>
<evidence type="ECO:0000256" key="3">
    <source>
        <dbReference type="ARBA" id="ARBA00023288"/>
    </source>
</evidence>
<feature type="region of interest" description="Disordered" evidence="4">
    <location>
        <begin position="1"/>
        <end position="112"/>
    </location>
</feature>
<name>A0A5C3QR11_9AGAR</name>
<keyword evidence="3" id="KW-0449">Lipoprotein</keyword>
<evidence type="ECO:0000313" key="6">
    <source>
        <dbReference type="Proteomes" id="UP000305067"/>
    </source>
</evidence>
<evidence type="ECO:0000313" key="5">
    <source>
        <dbReference type="EMBL" id="TFL02719.1"/>
    </source>
</evidence>
<gene>
    <name evidence="5" type="ORF">BDV98DRAFT_566304</name>
</gene>
<dbReference type="AlphaFoldDB" id="A0A5C3QR11"/>
<protein>
    <submittedName>
        <fullName evidence="5">Uncharacterized protein</fullName>
    </submittedName>
</protein>
<evidence type="ECO:0000256" key="1">
    <source>
        <dbReference type="ARBA" id="ARBA00022707"/>
    </source>
</evidence>
<feature type="compositionally biased region" description="Basic and acidic residues" evidence="4">
    <location>
        <begin position="66"/>
        <end position="79"/>
    </location>
</feature>
<keyword evidence="2" id="KW-0564">Palmitate</keyword>
<accession>A0A5C3QR11</accession>
<dbReference type="EMBL" id="ML178822">
    <property type="protein sequence ID" value="TFL02719.1"/>
    <property type="molecule type" value="Genomic_DNA"/>
</dbReference>
<proteinExistence type="predicted"/>
<dbReference type="InterPro" id="IPR031632">
    <property type="entry name" value="SVIP"/>
</dbReference>
<evidence type="ECO:0000256" key="4">
    <source>
        <dbReference type="SAM" id="MobiDB-lite"/>
    </source>
</evidence>
<reference evidence="5 6" key="1">
    <citation type="journal article" date="2019" name="Nat. Ecol. Evol.">
        <title>Megaphylogeny resolves global patterns of mushroom evolution.</title>
        <authorList>
            <person name="Varga T."/>
            <person name="Krizsan K."/>
            <person name="Foldi C."/>
            <person name="Dima B."/>
            <person name="Sanchez-Garcia M."/>
            <person name="Sanchez-Ramirez S."/>
            <person name="Szollosi G.J."/>
            <person name="Szarkandi J.G."/>
            <person name="Papp V."/>
            <person name="Albert L."/>
            <person name="Andreopoulos W."/>
            <person name="Angelini C."/>
            <person name="Antonin V."/>
            <person name="Barry K.W."/>
            <person name="Bougher N.L."/>
            <person name="Buchanan P."/>
            <person name="Buyck B."/>
            <person name="Bense V."/>
            <person name="Catcheside P."/>
            <person name="Chovatia M."/>
            <person name="Cooper J."/>
            <person name="Damon W."/>
            <person name="Desjardin D."/>
            <person name="Finy P."/>
            <person name="Geml J."/>
            <person name="Haridas S."/>
            <person name="Hughes K."/>
            <person name="Justo A."/>
            <person name="Karasinski D."/>
            <person name="Kautmanova I."/>
            <person name="Kiss B."/>
            <person name="Kocsube S."/>
            <person name="Kotiranta H."/>
            <person name="LaButti K.M."/>
            <person name="Lechner B.E."/>
            <person name="Liimatainen K."/>
            <person name="Lipzen A."/>
            <person name="Lukacs Z."/>
            <person name="Mihaltcheva S."/>
            <person name="Morgado L.N."/>
            <person name="Niskanen T."/>
            <person name="Noordeloos M.E."/>
            <person name="Ohm R.A."/>
            <person name="Ortiz-Santana B."/>
            <person name="Ovrebo C."/>
            <person name="Racz N."/>
            <person name="Riley R."/>
            <person name="Savchenko A."/>
            <person name="Shiryaev A."/>
            <person name="Soop K."/>
            <person name="Spirin V."/>
            <person name="Szebenyi C."/>
            <person name="Tomsovsky M."/>
            <person name="Tulloss R.E."/>
            <person name="Uehling J."/>
            <person name="Grigoriev I.V."/>
            <person name="Vagvolgyi C."/>
            <person name="Papp T."/>
            <person name="Martin F.M."/>
            <person name="Miettinen O."/>
            <person name="Hibbett D.S."/>
            <person name="Nagy L.G."/>
        </authorList>
    </citation>
    <scope>NUCLEOTIDE SEQUENCE [LARGE SCALE GENOMIC DNA]</scope>
    <source>
        <strain evidence="5 6">CBS 309.79</strain>
    </source>
</reference>
<feature type="compositionally biased region" description="Low complexity" evidence="4">
    <location>
        <begin position="88"/>
        <end position="99"/>
    </location>
</feature>
<evidence type="ECO:0000256" key="2">
    <source>
        <dbReference type="ARBA" id="ARBA00023139"/>
    </source>
</evidence>
<dbReference type="Pfam" id="PF15811">
    <property type="entry name" value="SVIP"/>
    <property type="match status" value="1"/>
</dbReference>
<dbReference type="Proteomes" id="UP000305067">
    <property type="component" value="Unassembled WGS sequence"/>
</dbReference>
<feature type="compositionally biased region" description="Gly residues" evidence="4">
    <location>
        <begin position="43"/>
        <end position="55"/>
    </location>
</feature>
<sequence>MGAICSKNSNHSGGHTVLSSSSTPSGGRLGGANSSAASPTSGRVGGVGGGGGTAGRGDIRSAAAEAAERRQKEAQDRGTHVSNPNRGKLAANANKPAKLTPEPREEPRLVWD</sequence>
<feature type="compositionally biased region" description="Basic and acidic residues" evidence="4">
    <location>
        <begin position="101"/>
        <end position="112"/>
    </location>
</feature>
<organism evidence="5 6">
    <name type="scientific">Pterulicium gracile</name>
    <dbReference type="NCBI Taxonomy" id="1884261"/>
    <lineage>
        <taxon>Eukaryota</taxon>
        <taxon>Fungi</taxon>
        <taxon>Dikarya</taxon>
        <taxon>Basidiomycota</taxon>
        <taxon>Agaricomycotina</taxon>
        <taxon>Agaricomycetes</taxon>
        <taxon>Agaricomycetidae</taxon>
        <taxon>Agaricales</taxon>
        <taxon>Pleurotineae</taxon>
        <taxon>Pterulaceae</taxon>
        <taxon>Pterulicium</taxon>
    </lineage>
</organism>
<keyword evidence="6" id="KW-1185">Reference proteome</keyword>
<dbReference type="OrthoDB" id="3264102at2759"/>
<feature type="compositionally biased region" description="Polar residues" evidence="4">
    <location>
        <begin position="32"/>
        <end position="41"/>
    </location>
</feature>
<keyword evidence="1" id="KW-0519">Myristate</keyword>